<reference evidence="2" key="1">
    <citation type="submission" date="2021-09" db="EMBL/GenBank/DDBJ databases">
        <authorList>
            <consortium name="AG Swart"/>
            <person name="Singh M."/>
            <person name="Singh A."/>
            <person name="Seah K."/>
            <person name="Emmerich C."/>
        </authorList>
    </citation>
    <scope>NUCLEOTIDE SEQUENCE</scope>
    <source>
        <strain evidence="2">ATCC30299</strain>
    </source>
</reference>
<dbReference type="EMBL" id="CAJZBQ010000058">
    <property type="protein sequence ID" value="CAG9334635.1"/>
    <property type="molecule type" value="Genomic_DNA"/>
</dbReference>
<accession>A0AAU9KB06</accession>
<protein>
    <submittedName>
        <fullName evidence="2">Uncharacterized protein</fullName>
    </submittedName>
</protein>
<name>A0AAU9KB06_9CILI</name>
<organism evidence="2 3">
    <name type="scientific">Blepharisma stoltei</name>
    <dbReference type="NCBI Taxonomy" id="1481888"/>
    <lineage>
        <taxon>Eukaryota</taxon>
        <taxon>Sar</taxon>
        <taxon>Alveolata</taxon>
        <taxon>Ciliophora</taxon>
        <taxon>Postciliodesmatophora</taxon>
        <taxon>Heterotrichea</taxon>
        <taxon>Heterotrichida</taxon>
        <taxon>Blepharismidae</taxon>
        <taxon>Blepharisma</taxon>
    </lineage>
</organism>
<keyword evidence="3" id="KW-1185">Reference proteome</keyword>
<evidence type="ECO:0000313" key="3">
    <source>
        <dbReference type="Proteomes" id="UP001162131"/>
    </source>
</evidence>
<comment type="caution">
    <text evidence="2">The sequence shown here is derived from an EMBL/GenBank/DDBJ whole genome shotgun (WGS) entry which is preliminary data.</text>
</comment>
<sequence>MTPPTTSQIRLSRCLQAAISAQQHYLWEIEQLKNKLTQNEEKTRKFVQIISEDCKQSLERRDSIIEQQGGKISDHEKIIAQQNQTINQQSQTIHHLQQVIALRDAKHMDQAAIINRQNYEIRDLRDEVLKSRSDLTEEIKELLEKIKMLQDYRNL</sequence>
<evidence type="ECO:0000313" key="2">
    <source>
        <dbReference type="EMBL" id="CAG9334635.1"/>
    </source>
</evidence>
<dbReference type="AlphaFoldDB" id="A0AAU9KB06"/>
<evidence type="ECO:0000256" key="1">
    <source>
        <dbReference type="SAM" id="Coils"/>
    </source>
</evidence>
<feature type="coiled-coil region" evidence="1">
    <location>
        <begin position="125"/>
        <end position="152"/>
    </location>
</feature>
<gene>
    <name evidence="2" type="ORF">BSTOLATCC_MIC61246</name>
</gene>
<keyword evidence="1" id="KW-0175">Coiled coil</keyword>
<dbReference type="Proteomes" id="UP001162131">
    <property type="component" value="Unassembled WGS sequence"/>
</dbReference>
<proteinExistence type="predicted"/>